<sequence length="116" mass="12880">ELNDCRAEITSLKMHIEGSLSGNNLVVREDVQSQSLEKYEEEIKKLQVEIESLKEKNVRAPEPGNYVGSEMDNLQTDDKVIEIREDQGIISNPVDAAVGAVRNEDAQSSAVQPLNE</sequence>
<dbReference type="AlphaFoldDB" id="A0A392RYW5"/>
<reference evidence="2 3" key="1">
    <citation type="journal article" date="2018" name="Front. Plant Sci.">
        <title>Red Clover (Trifolium pratense) and Zigzag Clover (T. medium) - A Picture of Genomic Similarities and Differences.</title>
        <authorList>
            <person name="Dluhosova J."/>
            <person name="Istvanek J."/>
            <person name="Nedelnik J."/>
            <person name="Repkova J."/>
        </authorList>
    </citation>
    <scope>NUCLEOTIDE SEQUENCE [LARGE SCALE GENOMIC DNA]</scope>
    <source>
        <strain evidence="3">cv. 10/8</strain>
        <tissue evidence="2">Leaf</tissue>
    </source>
</reference>
<protein>
    <submittedName>
        <fullName evidence="2">LisH domain and HEAT repeat KIAA1468-like protein</fullName>
    </submittedName>
</protein>
<evidence type="ECO:0000256" key="1">
    <source>
        <dbReference type="SAM" id="Coils"/>
    </source>
</evidence>
<keyword evidence="3" id="KW-1185">Reference proteome</keyword>
<organism evidence="2 3">
    <name type="scientific">Trifolium medium</name>
    <dbReference type="NCBI Taxonomy" id="97028"/>
    <lineage>
        <taxon>Eukaryota</taxon>
        <taxon>Viridiplantae</taxon>
        <taxon>Streptophyta</taxon>
        <taxon>Embryophyta</taxon>
        <taxon>Tracheophyta</taxon>
        <taxon>Spermatophyta</taxon>
        <taxon>Magnoliopsida</taxon>
        <taxon>eudicotyledons</taxon>
        <taxon>Gunneridae</taxon>
        <taxon>Pentapetalae</taxon>
        <taxon>rosids</taxon>
        <taxon>fabids</taxon>
        <taxon>Fabales</taxon>
        <taxon>Fabaceae</taxon>
        <taxon>Papilionoideae</taxon>
        <taxon>50 kb inversion clade</taxon>
        <taxon>NPAAA clade</taxon>
        <taxon>Hologalegina</taxon>
        <taxon>IRL clade</taxon>
        <taxon>Trifolieae</taxon>
        <taxon>Trifolium</taxon>
    </lineage>
</organism>
<evidence type="ECO:0000313" key="2">
    <source>
        <dbReference type="EMBL" id="MCI41821.1"/>
    </source>
</evidence>
<feature type="non-terminal residue" evidence="2">
    <location>
        <position position="1"/>
    </location>
</feature>
<dbReference type="Proteomes" id="UP000265520">
    <property type="component" value="Unassembled WGS sequence"/>
</dbReference>
<comment type="caution">
    <text evidence="2">The sequence shown here is derived from an EMBL/GenBank/DDBJ whole genome shotgun (WGS) entry which is preliminary data.</text>
</comment>
<dbReference type="EMBL" id="LXQA010296716">
    <property type="protein sequence ID" value="MCI41821.1"/>
    <property type="molecule type" value="Genomic_DNA"/>
</dbReference>
<name>A0A392RYW5_9FABA</name>
<evidence type="ECO:0000313" key="3">
    <source>
        <dbReference type="Proteomes" id="UP000265520"/>
    </source>
</evidence>
<accession>A0A392RYW5</accession>
<keyword evidence="1" id="KW-0175">Coiled coil</keyword>
<feature type="coiled-coil region" evidence="1">
    <location>
        <begin position="29"/>
        <end position="56"/>
    </location>
</feature>
<proteinExistence type="predicted"/>
<feature type="non-terminal residue" evidence="2">
    <location>
        <position position="116"/>
    </location>
</feature>